<evidence type="ECO:0000313" key="1">
    <source>
        <dbReference type="EMBL" id="MBK3497192.1"/>
    </source>
</evidence>
<evidence type="ECO:0000313" key="2">
    <source>
        <dbReference type="Proteomes" id="UP000618943"/>
    </source>
</evidence>
<dbReference type="Proteomes" id="UP000618943">
    <property type="component" value="Unassembled WGS sequence"/>
</dbReference>
<reference evidence="1 2" key="1">
    <citation type="submission" date="2020-12" db="EMBL/GenBank/DDBJ databases">
        <title>YIM B01967 draft genome.</title>
        <authorList>
            <person name="Yan X."/>
        </authorList>
    </citation>
    <scope>NUCLEOTIDE SEQUENCE [LARGE SCALE GENOMIC DNA]</scope>
    <source>
        <strain evidence="1 2">YIM B01967</strain>
    </source>
</reference>
<comment type="caution">
    <text evidence="1">The sequence shown here is derived from an EMBL/GenBank/DDBJ whole genome shotgun (WGS) entry which is preliminary data.</text>
</comment>
<protein>
    <submittedName>
        <fullName evidence="1">YolD-like family protein</fullName>
    </submittedName>
</protein>
<accession>A0ABS1HCQ6</accession>
<dbReference type="EMBL" id="JAEOAH010000054">
    <property type="protein sequence ID" value="MBK3497192.1"/>
    <property type="molecule type" value="Genomic_DNA"/>
</dbReference>
<gene>
    <name evidence="1" type="ORF">JFL43_20645</name>
</gene>
<keyword evidence="2" id="KW-1185">Reference proteome</keyword>
<dbReference type="Pfam" id="PF08863">
    <property type="entry name" value="YolD"/>
    <property type="match status" value="1"/>
</dbReference>
<name>A0ABS1HCQ6_9BACL</name>
<dbReference type="InterPro" id="IPR014962">
    <property type="entry name" value="YolD"/>
</dbReference>
<proteinExistence type="predicted"/>
<sequence length="61" mass="7229">MIKEWKKEQSFIKRPKLDEWQLEDFQLTISQALNENKPVQITTWANGEIVITEGLIQEVDK</sequence>
<organism evidence="1 2">
    <name type="scientific">Viridibacillus soli</name>
    <dbReference type="NCBI Taxonomy" id="2798301"/>
    <lineage>
        <taxon>Bacteria</taxon>
        <taxon>Bacillati</taxon>
        <taxon>Bacillota</taxon>
        <taxon>Bacilli</taxon>
        <taxon>Bacillales</taxon>
        <taxon>Caryophanaceae</taxon>
        <taxon>Viridibacillus</taxon>
    </lineage>
</organism>